<dbReference type="GO" id="GO:0043565">
    <property type="term" value="F:sequence-specific DNA binding"/>
    <property type="evidence" value="ECO:0007669"/>
    <property type="project" value="InterPro"/>
</dbReference>
<keyword evidence="1" id="KW-0805">Transcription regulation</keyword>
<dbReference type="PROSITE" id="PS01124">
    <property type="entry name" value="HTH_ARAC_FAMILY_2"/>
    <property type="match status" value="1"/>
</dbReference>
<dbReference type="Proteomes" id="UP000184517">
    <property type="component" value="Unassembled WGS sequence"/>
</dbReference>
<dbReference type="SUPFAM" id="SSF46689">
    <property type="entry name" value="Homeodomain-like"/>
    <property type="match status" value="1"/>
</dbReference>
<dbReference type="Pfam" id="PF12833">
    <property type="entry name" value="HTH_18"/>
    <property type="match status" value="1"/>
</dbReference>
<dbReference type="OrthoDB" id="6670788at2"/>
<sequence>MAFLVNKNALTAVKNLQSGWQRQAISSQLGECYIDRFVIEPGLSIAYSRYTPTQDLIEESTIEKDSSTLSLTYGLEGYSRYQAKQNNTEDFIFEPNYTTITTFGNSSGKRVYAANKTTSQLRILVDGSVFKRYQIPFEFQADKIPLPRQHQHIKTSKNTQHYINRLMHLALSDHTERPLEKNILVLNLLSEQLERLQTNTMLEPQSLGISLGDEHKIAQARLFMIQHMSQPLSIAFVCQKIGISESKLKQGFNAIYNTSPYKLLLEARMHKAWELLTSGHQVAQTAYAVGYEHPSNFSAAFNRFYGCPPKSITSSK</sequence>
<evidence type="ECO:0000256" key="2">
    <source>
        <dbReference type="ARBA" id="ARBA00023163"/>
    </source>
</evidence>
<dbReference type="InterPro" id="IPR009057">
    <property type="entry name" value="Homeodomain-like_sf"/>
</dbReference>
<dbReference type="SMART" id="SM00342">
    <property type="entry name" value="HTH_ARAC"/>
    <property type="match status" value="1"/>
</dbReference>
<protein>
    <submittedName>
        <fullName evidence="4">AraC-type DNA-binding protein</fullName>
    </submittedName>
</protein>
<organism evidence="4 5">
    <name type="scientific">Marinomonas polaris DSM 16579</name>
    <dbReference type="NCBI Taxonomy" id="1122206"/>
    <lineage>
        <taxon>Bacteria</taxon>
        <taxon>Pseudomonadati</taxon>
        <taxon>Pseudomonadota</taxon>
        <taxon>Gammaproteobacteria</taxon>
        <taxon>Oceanospirillales</taxon>
        <taxon>Oceanospirillaceae</taxon>
        <taxon>Marinomonas</taxon>
    </lineage>
</organism>
<keyword evidence="2" id="KW-0804">Transcription</keyword>
<dbReference type="Gene3D" id="1.10.10.60">
    <property type="entry name" value="Homeodomain-like"/>
    <property type="match status" value="1"/>
</dbReference>
<dbReference type="PANTHER" id="PTHR47893:SF1">
    <property type="entry name" value="REGULATORY PROTEIN PCHR"/>
    <property type="match status" value="1"/>
</dbReference>
<dbReference type="AlphaFoldDB" id="A0A1M4Y0W2"/>
<evidence type="ECO:0000313" key="5">
    <source>
        <dbReference type="Proteomes" id="UP000184517"/>
    </source>
</evidence>
<dbReference type="InterPro" id="IPR053142">
    <property type="entry name" value="PchR_regulatory_protein"/>
</dbReference>
<dbReference type="GO" id="GO:0003700">
    <property type="term" value="F:DNA-binding transcription factor activity"/>
    <property type="evidence" value="ECO:0007669"/>
    <property type="project" value="InterPro"/>
</dbReference>
<gene>
    <name evidence="4" type="ORF">SAMN02745753_01092</name>
</gene>
<evidence type="ECO:0000313" key="4">
    <source>
        <dbReference type="EMBL" id="SHE99318.1"/>
    </source>
</evidence>
<evidence type="ECO:0000259" key="3">
    <source>
        <dbReference type="PROSITE" id="PS01124"/>
    </source>
</evidence>
<feature type="domain" description="HTH araC/xylS-type" evidence="3">
    <location>
        <begin position="218"/>
        <end position="315"/>
    </location>
</feature>
<keyword evidence="4" id="KW-0238">DNA-binding</keyword>
<evidence type="ECO:0000256" key="1">
    <source>
        <dbReference type="ARBA" id="ARBA00023015"/>
    </source>
</evidence>
<proteinExistence type="predicted"/>
<dbReference type="PANTHER" id="PTHR47893">
    <property type="entry name" value="REGULATORY PROTEIN PCHR"/>
    <property type="match status" value="1"/>
</dbReference>
<dbReference type="InterPro" id="IPR018060">
    <property type="entry name" value="HTH_AraC"/>
</dbReference>
<reference evidence="5" key="1">
    <citation type="submission" date="2016-11" db="EMBL/GenBank/DDBJ databases">
        <authorList>
            <person name="Varghese N."/>
            <person name="Submissions S."/>
        </authorList>
    </citation>
    <scope>NUCLEOTIDE SEQUENCE [LARGE SCALE GENOMIC DNA]</scope>
    <source>
        <strain evidence="5">DSM 16579</strain>
    </source>
</reference>
<dbReference type="EMBL" id="FQVF01000005">
    <property type="protein sequence ID" value="SHE99318.1"/>
    <property type="molecule type" value="Genomic_DNA"/>
</dbReference>
<keyword evidence="5" id="KW-1185">Reference proteome</keyword>
<name>A0A1M4Y0W2_9GAMM</name>
<dbReference type="STRING" id="1122206.SAMN02745753_01092"/>
<accession>A0A1M4Y0W2</accession>